<sequence length="228" mass="25949">MELKYDSLESYSRRNCLLVFGVPEAQAKDEHESERAVLEIFNTNLGLSILPDQIDRAHRLGRVKSAAKPRLIIVKFCSYRTRREVFLAKKNLKGLPFRIGESLTRTRLAILNKARDVFGVQNCWTSDGKILVKDETNGDAIRHVITTMNRLEEVIKQRAGLAAHRGRKPGKPAAAKRCDGVSPAAVATRAGSSFEGGFYQNREIYLLVNFVFFSTVQSVFYYLYWFKR</sequence>
<protein>
    <submittedName>
        <fullName evidence="3">Uncharacterized protein LOC113469749</fullName>
    </submittedName>
</protein>
<organism evidence="2 3">
    <name type="scientific">Diaphorina citri</name>
    <name type="common">Asian citrus psyllid</name>
    <dbReference type="NCBI Taxonomy" id="121845"/>
    <lineage>
        <taxon>Eukaryota</taxon>
        <taxon>Metazoa</taxon>
        <taxon>Ecdysozoa</taxon>
        <taxon>Arthropoda</taxon>
        <taxon>Hexapoda</taxon>
        <taxon>Insecta</taxon>
        <taxon>Pterygota</taxon>
        <taxon>Neoptera</taxon>
        <taxon>Paraneoptera</taxon>
        <taxon>Hemiptera</taxon>
        <taxon>Sternorrhyncha</taxon>
        <taxon>Psylloidea</taxon>
        <taxon>Psyllidae</taxon>
        <taxon>Diaphorininae</taxon>
        <taxon>Diaphorina</taxon>
    </lineage>
</organism>
<dbReference type="PaxDb" id="121845-A0A3Q0J8Z8"/>
<accession>A0A3Q0J8Z8</accession>
<evidence type="ECO:0000313" key="3">
    <source>
        <dbReference type="RefSeq" id="XP_026683433.1"/>
    </source>
</evidence>
<evidence type="ECO:0000313" key="2">
    <source>
        <dbReference type="Proteomes" id="UP000079169"/>
    </source>
</evidence>
<dbReference type="STRING" id="121845.A0A3Q0J8Z8"/>
<feature type="transmembrane region" description="Helical" evidence="1">
    <location>
        <begin position="204"/>
        <end position="224"/>
    </location>
</feature>
<name>A0A3Q0J8Z8_DIACI</name>
<reference evidence="3" key="1">
    <citation type="submission" date="2025-08" db="UniProtKB">
        <authorList>
            <consortium name="RefSeq"/>
        </authorList>
    </citation>
    <scope>IDENTIFICATION</scope>
</reference>
<dbReference type="Gene3D" id="3.30.70.1820">
    <property type="entry name" value="L1 transposable element, RRM domain"/>
    <property type="match status" value="1"/>
</dbReference>
<gene>
    <name evidence="3" type="primary">LOC113469749</name>
</gene>
<dbReference type="Proteomes" id="UP000079169">
    <property type="component" value="Unplaced"/>
</dbReference>
<dbReference type="RefSeq" id="XP_026683433.1">
    <property type="nucleotide sequence ID" value="XM_026827632.1"/>
</dbReference>
<keyword evidence="2" id="KW-1185">Reference proteome</keyword>
<keyword evidence="1" id="KW-1133">Transmembrane helix</keyword>
<proteinExistence type="predicted"/>
<dbReference type="AlphaFoldDB" id="A0A3Q0J8Z8"/>
<dbReference type="GeneID" id="113469749"/>
<keyword evidence="1" id="KW-0472">Membrane</keyword>
<evidence type="ECO:0000256" key="1">
    <source>
        <dbReference type="SAM" id="Phobius"/>
    </source>
</evidence>
<keyword evidence="1" id="KW-0812">Transmembrane</keyword>
<dbReference type="KEGG" id="dci:113469749"/>